<protein>
    <submittedName>
        <fullName evidence="2">Uncharacterized protein</fullName>
    </submittedName>
</protein>
<reference evidence="2 3" key="1">
    <citation type="submission" date="2018-08" db="EMBL/GenBank/DDBJ databases">
        <authorList>
            <person name="Laetsch R D."/>
            <person name="Stevens L."/>
            <person name="Kumar S."/>
            <person name="Blaxter L. M."/>
        </authorList>
    </citation>
    <scope>NUCLEOTIDE SEQUENCE [LARGE SCALE GENOMIC DNA]</scope>
</reference>
<dbReference type="OMA" id="RTRNEYP"/>
<dbReference type="OrthoDB" id="5819100at2759"/>
<evidence type="ECO:0000313" key="3">
    <source>
        <dbReference type="Proteomes" id="UP000277928"/>
    </source>
</evidence>
<evidence type="ECO:0000313" key="2">
    <source>
        <dbReference type="EMBL" id="VDK74781.1"/>
    </source>
</evidence>
<evidence type="ECO:0000256" key="1">
    <source>
        <dbReference type="SAM" id="MobiDB-lite"/>
    </source>
</evidence>
<dbReference type="Proteomes" id="UP000277928">
    <property type="component" value="Unassembled WGS sequence"/>
</dbReference>
<name>A0A3P6UCF4_LITSI</name>
<sequence length="386" mass="42987">MGRVLLNRQSTRRASTLRKTNDGGVSKQLTAAEKRKRMIEAGAKYAAQNRKIKTDCSSGAHFMKFNVKTVPGPVVKKGSCRKSTVPLKLQHISPNKKKQIIDISSTHQPISDNTPSCSDAKTKPKIHFIKAPLKPINEIFERDEAALTSILSRCPQNSFSGRASMFRGRERPSLFPNGVNPLDTAAVKFAKPLPLTTLAARSFSLGMMSSTKADTTSILVTPSSSVKISKRTPAKTVRFDESADFRSSKIDSISFPETSAPEIRPTSLEATNEMVLDVKMKFDDMLEKLRNLPASVFSNLKEAVHQIDYEKSRNVNRTRNEYPSNPSLDSKTFSLSEPEAKEVLPSRYRSSLDCIASRTRRKIRVSEEFPLTVESSSEKDCDPMFH</sequence>
<dbReference type="AlphaFoldDB" id="A0A3P6UCF4"/>
<keyword evidence="3" id="KW-1185">Reference proteome</keyword>
<dbReference type="EMBL" id="UYRX01000123">
    <property type="protein sequence ID" value="VDK74781.1"/>
    <property type="molecule type" value="Genomic_DNA"/>
</dbReference>
<accession>A0A3P6UCF4</accession>
<organism evidence="2 3">
    <name type="scientific">Litomosoides sigmodontis</name>
    <name type="common">Filarial nematode worm</name>
    <dbReference type="NCBI Taxonomy" id="42156"/>
    <lineage>
        <taxon>Eukaryota</taxon>
        <taxon>Metazoa</taxon>
        <taxon>Ecdysozoa</taxon>
        <taxon>Nematoda</taxon>
        <taxon>Chromadorea</taxon>
        <taxon>Rhabditida</taxon>
        <taxon>Spirurina</taxon>
        <taxon>Spiruromorpha</taxon>
        <taxon>Filarioidea</taxon>
        <taxon>Onchocercidae</taxon>
        <taxon>Litomosoides</taxon>
    </lineage>
</organism>
<feature type="compositionally biased region" description="Polar residues" evidence="1">
    <location>
        <begin position="7"/>
        <end position="18"/>
    </location>
</feature>
<feature type="region of interest" description="Disordered" evidence="1">
    <location>
        <begin position="1"/>
        <end position="26"/>
    </location>
</feature>
<gene>
    <name evidence="2" type="ORF">NLS_LOCUS2625</name>
</gene>
<proteinExistence type="predicted"/>
<dbReference type="STRING" id="42156.A0A3P6UCF4"/>